<dbReference type="Proteomes" id="UP001237642">
    <property type="component" value="Unassembled WGS sequence"/>
</dbReference>
<sequence length="324" mass="37127">MQPPSQHSRIKLAELRRVQIVRKLGPDRTSVQSKYRKDRLINDDGGEVSAERFPILHLAFRFGLPVKVEYTGHCLWDSIALVGSRSGHEQADQKTRKHQDLLNLINSPWRFGPPCVIIHLPCCKRSRVQEDDCFKRLRVGQKLNSVTPQPSQSHMSTIAKGIKRMIASQHSKKLRSLALRSTKVLFFCDQAALDRVVNLWQMQAKCYGRPEPWETAYFMFWVHMVKIAGAVLVLTKEKSPLRNYTVYSELEDQTLEDDLQTLKQYRTRSNAPPPFRQDKVHEGKTGPKKTPARKEMKIKSLKLSVTDDEFDVLKPAESAGVSPE</sequence>
<feature type="compositionally biased region" description="Basic and acidic residues" evidence="1">
    <location>
        <begin position="276"/>
        <end position="285"/>
    </location>
</feature>
<dbReference type="AlphaFoldDB" id="A0AAD8H0V6"/>
<comment type="caution">
    <text evidence="2">The sequence shown here is derived from an EMBL/GenBank/DDBJ whole genome shotgun (WGS) entry which is preliminary data.</text>
</comment>
<reference evidence="2" key="2">
    <citation type="submission" date="2023-05" db="EMBL/GenBank/DDBJ databases">
        <authorList>
            <person name="Schelkunov M.I."/>
        </authorList>
    </citation>
    <scope>NUCLEOTIDE SEQUENCE</scope>
    <source>
        <strain evidence="2">Hsosn_3</strain>
        <tissue evidence="2">Leaf</tissue>
    </source>
</reference>
<keyword evidence="3" id="KW-1185">Reference proteome</keyword>
<evidence type="ECO:0000313" key="3">
    <source>
        <dbReference type="Proteomes" id="UP001237642"/>
    </source>
</evidence>
<organism evidence="2 3">
    <name type="scientific">Heracleum sosnowskyi</name>
    <dbReference type="NCBI Taxonomy" id="360622"/>
    <lineage>
        <taxon>Eukaryota</taxon>
        <taxon>Viridiplantae</taxon>
        <taxon>Streptophyta</taxon>
        <taxon>Embryophyta</taxon>
        <taxon>Tracheophyta</taxon>
        <taxon>Spermatophyta</taxon>
        <taxon>Magnoliopsida</taxon>
        <taxon>eudicotyledons</taxon>
        <taxon>Gunneridae</taxon>
        <taxon>Pentapetalae</taxon>
        <taxon>asterids</taxon>
        <taxon>campanulids</taxon>
        <taxon>Apiales</taxon>
        <taxon>Apiaceae</taxon>
        <taxon>Apioideae</taxon>
        <taxon>apioid superclade</taxon>
        <taxon>Tordylieae</taxon>
        <taxon>Tordyliinae</taxon>
        <taxon>Heracleum</taxon>
    </lineage>
</organism>
<accession>A0AAD8H0V6</accession>
<gene>
    <name evidence="2" type="ORF">POM88_051554</name>
</gene>
<evidence type="ECO:0000313" key="2">
    <source>
        <dbReference type="EMBL" id="KAK1358298.1"/>
    </source>
</evidence>
<feature type="region of interest" description="Disordered" evidence="1">
    <location>
        <begin position="266"/>
        <end position="297"/>
    </location>
</feature>
<protein>
    <submittedName>
        <fullName evidence="2">Uncharacterized protein</fullName>
    </submittedName>
</protein>
<evidence type="ECO:0000256" key="1">
    <source>
        <dbReference type="SAM" id="MobiDB-lite"/>
    </source>
</evidence>
<proteinExistence type="predicted"/>
<name>A0AAD8H0V6_9APIA</name>
<reference evidence="2" key="1">
    <citation type="submission" date="2023-02" db="EMBL/GenBank/DDBJ databases">
        <title>Genome of toxic invasive species Heracleum sosnowskyi carries increased number of genes despite the absence of recent whole-genome duplications.</title>
        <authorList>
            <person name="Schelkunov M."/>
            <person name="Shtratnikova V."/>
            <person name="Makarenko M."/>
            <person name="Klepikova A."/>
            <person name="Omelchenko D."/>
            <person name="Novikova G."/>
            <person name="Obukhova E."/>
            <person name="Bogdanov V."/>
            <person name="Penin A."/>
            <person name="Logacheva M."/>
        </authorList>
    </citation>
    <scope>NUCLEOTIDE SEQUENCE</scope>
    <source>
        <strain evidence="2">Hsosn_3</strain>
        <tissue evidence="2">Leaf</tissue>
    </source>
</reference>
<dbReference type="EMBL" id="JAUIZM010000011">
    <property type="protein sequence ID" value="KAK1358298.1"/>
    <property type="molecule type" value="Genomic_DNA"/>
</dbReference>